<dbReference type="eggNOG" id="COG0784">
    <property type="taxonomic scope" value="Bacteria"/>
</dbReference>
<feature type="modified residue" description="4-aspartylphosphate" evidence="1">
    <location>
        <position position="56"/>
    </location>
</feature>
<dbReference type="InterPro" id="IPR001789">
    <property type="entry name" value="Sig_transdc_resp-reg_receiver"/>
</dbReference>
<accession>A0A062ULS2</accession>
<dbReference type="PATRIC" id="fig|1280947.3.peg.1188"/>
<gene>
    <name evidence="3" type="ORF">HY30_14310</name>
</gene>
<proteinExistence type="predicted"/>
<organism evidence="3 4">
    <name type="scientific">Hyphomonas chukchiensis</name>
    <dbReference type="NCBI Taxonomy" id="1280947"/>
    <lineage>
        <taxon>Bacteria</taxon>
        <taxon>Pseudomonadati</taxon>
        <taxon>Pseudomonadota</taxon>
        <taxon>Alphaproteobacteria</taxon>
        <taxon>Hyphomonadales</taxon>
        <taxon>Hyphomonadaceae</taxon>
        <taxon>Hyphomonas</taxon>
    </lineage>
</organism>
<protein>
    <recommendedName>
        <fullName evidence="2">Response regulatory domain-containing protein</fullName>
    </recommendedName>
</protein>
<evidence type="ECO:0000259" key="2">
    <source>
        <dbReference type="PROSITE" id="PS50110"/>
    </source>
</evidence>
<dbReference type="AlphaFoldDB" id="A0A062ULS2"/>
<evidence type="ECO:0000313" key="3">
    <source>
        <dbReference type="EMBL" id="KCZ59605.1"/>
    </source>
</evidence>
<dbReference type="EMBL" id="AWFG01000014">
    <property type="protein sequence ID" value="KCZ59605.1"/>
    <property type="molecule type" value="Genomic_DNA"/>
</dbReference>
<name>A0A062ULS2_9PROT</name>
<reference evidence="3 4" key="1">
    <citation type="journal article" date="2014" name="Antonie Van Leeuwenhoek">
        <title>Hyphomonas beringensis sp. nov. and Hyphomonas chukchiensis sp. nov., isolated from surface seawater of the Bering Sea and Chukchi Sea.</title>
        <authorList>
            <person name="Li C."/>
            <person name="Lai Q."/>
            <person name="Li G."/>
            <person name="Dong C."/>
            <person name="Wang J."/>
            <person name="Liao Y."/>
            <person name="Shao Z."/>
        </authorList>
    </citation>
    <scope>NUCLEOTIDE SEQUENCE [LARGE SCALE GENOMIC DNA]</scope>
    <source>
        <strain evidence="3 4">BH-BN04-4</strain>
    </source>
</reference>
<dbReference type="STRING" id="1280947.HY30_14310"/>
<dbReference type="PROSITE" id="PS50110">
    <property type="entry name" value="RESPONSE_REGULATORY"/>
    <property type="match status" value="1"/>
</dbReference>
<dbReference type="InterPro" id="IPR011006">
    <property type="entry name" value="CheY-like_superfamily"/>
</dbReference>
<dbReference type="SUPFAM" id="SSF52172">
    <property type="entry name" value="CheY-like"/>
    <property type="match status" value="1"/>
</dbReference>
<dbReference type="Proteomes" id="UP000027190">
    <property type="component" value="Unassembled WGS sequence"/>
</dbReference>
<dbReference type="Gene3D" id="3.40.50.2300">
    <property type="match status" value="1"/>
</dbReference>
<dbReference type="GO" id="GO:0000160">
    <property type="term" value="P:phosphorelay signal transduction system"/>
    <property type="evidence" value="ECO:0007669"/>
    <property type="project" value="InterPro"/>
</dbReference>
<keyword evidence="4" id="KW-1185">Reference proteome</keyword>
<comment type="caution">
    <text evidence="3">The sequence shown here is derived from an EMBL/GenBank/DDBJ whole genome shotgun (WGS) entry which is preliminary data.</text>
</comment>
<evidence type="ECO:0000256" key="1">
    <source>
        <dbReference type="PROSITE-ProRule" id="PRU00169"/>
    </source>
</evidence>
<dbReference type="SMART" id="SM00448">
    <property type="entry name" value="REC"/>
    <property type="match status" value="1"/>
</dbReference>
<feature type="domain" description="Response regulatory" evidence="2">
    <location>
        <begin position="6"/>
        <end position="117"/>
    </location>
</feature>
<keyword evidence="1" id="KW-0597">Phosphoprotein</keyword>
<evidence type="ECO:0000313" key="4">
    <source>
        <dbReference type="Proteomes" id="UP000027190"/>
    </source>
</evidence>
<sequence length="133" mass="14106">MTKPPQILIVEDEILIAMDLEDMVAEMGGAAVASAHTIQAAMKLAESIEADAAILDVDVAGQLVFPVADILAARGIPFLFNTGHSAEDILRSRYQSAPICRKPTLPRQLKTALKQLLASKNNSMDNGSGPLPA</sequence>